<comment type="caution">
    <text evidence="3">The sequence shown here is derived from an EMBL/GenBank/DDBJ whole genome shotgun (WGS) entry which is preliminary data.</text>
</comment>
<proteinExistence type="predicted"/>
<evidence type="ECO:0000313" key="4">
    <source>
        <dbReference type="Proteomes" id="UP000177050"/>
    </source>
</evidence>
<dbReference type="SUPFAM" id="SSF51182">
    <property type="entry name" value="RmlC-like cupins"/>
    <property type="match status" value="1"/>
</dbReference>
<dbReference type="EMBL" id="MGBR01000001">
    <property type="protein sequence ID" value="OGK73255.1"/>
    <property type="molecule type" value="Genomic_DNA"/>
</dbReference>
<reference evidence="3 4" key="1">
    <citation type="journal article" date="2016" name="Nat. Commun.">
        <title>Thousands of microbial genomes shed light on interconnected biogeochemical processes in an aquifer system.</title>
        <authorList>
            <person name="Anantharaman K."/>
            <person name="Brown C.T."/>
            <person name="Hug L.A."/>
            <person name="Sharon I."/>
            <person name="Castelle C.J."/>
            <person name="Probst A.J."/>
            <person name="Thomas B.C."/>
            <person name="Singh A."/>
            <person name="Wilkins M.J."/>
            <person name="Karaoz U."/>
            <person name="Brodie E.L."/>
            <person name="Williams K.H."/>
            <person name="Hubbard S.S."/>
            <person name="Banfield J.F."/>
        </authorList>
    </citation>
    <scope>NUCLEOTIDE SEQUENCE [LARGE SCALE GENOMIC DNA]</scope>
</reference>
<dbReference type="PANTHER" id="PTHR35848:SF6">
    <property type="entry name" value="CUPIN TYPE-2 DOMAIN-CONTAINING PROTEIN"/>
    <property type="match status" value="1"/>
</dbReference>
<dbReference type="AlphaFoldDB" id="A0A1F7KZD9"/>
<name>A0A1F7KZD9_9BACT</name>
<evidence type="ECO:0000259" key="2">
    <source>
        <dbReference type="Pfam" id="PF07883"/>
    </source>
</evidence>
<sequence>MHIHKNIHKKVQNESLLTPPLTIQTGSGFVLLHKGEEVGEHTTENREEVIYIIEGEAMIEMEGEKEYLEAGSIAYIPPNKKHNVKNEADEDLKYMYVVSHFS</sequence>
<dbReference type="InterPro" id="IPR011051">
    <property type="entry name" value="RmlC_Cupin_sf"/>
</dbReference>
<evidence type="ECO:0000256" key="1">
    <source>
        <dbReference type="ARBA" id="ARBA00022723"/>
    </source>
</evidence>
<gene>
    <name evidence="3" type="ORF">A3K52_00430</name>
</gene>
<dbReference type="Proteomes" id="UP000177050">
    <property type="component" value="Unassembled WGS sequence"/>
</dbReference>
<dbReference type="GO" id="GO:0046872">
    <property type="term" value="F:metal ion binding"/>
    <property type="evidence" value="ECO:0007669"/>
    <property type="project" value="UniProtKB-KW"/>
</dbReference>
<dbReference type="InterPro" id="IPR014710">
    <property type="entry name" value="RmlC-like_jellyroll"/>
</dbReference>
<protein>
    <recommendedName>
        <fullName evidence="2">Cupin type-2 domain-containing protein</fullName>
    </recommendedName>
</protein>
<organism evidence="3 4">
    <name type="scientific">Candidatus Roizmanbacteria bacterium RIFOXYD1_FULL_38_12</name>
    <dbReference type="NCBI Taxonomy" id="1802093"/>
    <lineage>
        <taxon>Bacteria</taxon>
        <taxon>Candidatus Roizmaniibacteriota</taxon>
    </lineage>
</organism>
<dbReference type="InterPro" id="IPR051610">
    <property type="entry name" value="GPI/OXD"/>
</dbReference>
<dbReference type="PANTHER" id="PTHR35848">
    <property type="entry name" value="OXALATE-BINDING PROTEIN"/>
    <property type="match status" value="1"/>
</dbReference>
<evidence type="ECO:0000313" key="3">
    <source>
        <dbReference type="EMBL" id="OGK73255.1"/>
    </source>
</evidence>
<dbReference type="Gene3D" id="2.60.120.10">
    <property type="entry name" value="Jelly Rolls"/>
    <property type="match status" value="1"/>
</dbReference>
<keyword evidence="1" id="KW-0479">Metal-binding</keyword>
<accession>A0A1F7KZD9</accession>
<dbReference type="Pfam" id="PF07883">
    <property type="entry name" value="Cupin_2"/>
    <property type="match status" value="1"/>
</dbReference>
<dbReference type="InterPro" id="IPR013096">
    <property type="entry name" value="Cupin_2"/>
</dbReference>
<feature type="domain" description="Cupin type-2" evidence="2">
    <location>
        <begin position="29"/>
        <end position="97"/>
    </location>
</feature>